<evidence type="ECO:0000256" key="3">
    <source>
        <dbReference type="ARBA" id="ARBA00022692"/>
    </source>
</evidence>
<dbReference type="PANTHER" id="PTHR42770:SF7">
    <property type="entry name" value="MEMBRANE PROTEIN"/>
    <property type="match status" value="1"/>
</dbReference>
<organism evidence="7 8">
    <name type="scientific">Peribacillus deserti</name>
    <dbReference type="NCBI Taxonomy" id="673318"/>
    <lineage>
        <taxon>Bacteria</taxon>
        <taxon>Bacillati</taxon>
        <taxon>Bacillota</taxon>
        <taxon>Bacilli</taxon>
        <taxon>Bacillales</taxon>
        <taxon>Bacillaceae</taxon>
        <taxon>Peribacillus</taxon>
    </lineage>
</organism>
<dbReference type="PANTHER" id="PTHR42770">
    <property type="entry name" value="AMINO ACID TRANSPORTER-RELATED"/>
    <property type="match status" value="1"/>
</dbReference>
<dbReference type="Gene3D" id="1.20.1740.10">
    <property type="entry name" value="Amino acid/polyamine transporter I"/>
    <property type="match status" value="1"/>
</dbReference>
<protein>
    <submittedName>
        <fullName evidence="7">Amino acid transporter</fullName>
    </submittedName>
</protein>
<comment type="caution">
    <text evidence="7">The sequence shown here is derived from an EMBL/GenBank/DDBJ whole genome shotgun (WGS) entry which is preliminary data.</text>
</comment>
<gene>
    <name evidence="7" type="ORF">JOC77_001074</name>
</gene>
<feature type="transmembrane region" description="Helical" evidence="6">
    <location>
        <begin position="395"/>
        <end position="417"/>
    </location>
</feature>
<evidence type="ECO:0000313" key="8">
    <source>
        <dbReference type="Proteomes" id="UP000823486"/>
    </source>
</evidence>
<sequence length="473" mass="51218">MAKAMKPKEELKRSLSFFGNISISVSDISPTTGVFLMVPAVLATAGTGTFISFLGAALIALCVALCMSELGALYPGAGGLYSIVYRVLGRPIGFLALLNYLIQGIFLPATIAFGAADYLIKIFPGWTASWTAFGVMAACTVVTILSMKWNAKFVEVFLFLELLVVGVIAVVAIFHPVQEVSSLFQPVMLSEDKSSIMPVSWSIVFAAVTVALFSYNGYDSSINFSEETDQKANIGKTLFTSALIGVLAQIIPLFCILLAVPDIKTFLSSPSPINYIGEMYMGKNATLFLNAGAAIAMINCVLAVILQFSRVYYSAGRDKAFPEKINKFLTTIHPTFKTPWAATLFMGALGAMVCFDSSLVSMVTFTSVTIVLLYATVALCVMVSRVRDKHLHRPFKLPLFPVIPIIALAGSIAALSQQSSKDLIISAIAFGAALLYYFLYLKPRGGTRWLLNGQKAMLTKHEKMEIPEEKINA</sequence>
<evidence type="ECO:0000313" key="7">
    <source>
        <dbReference type="EMBL" id="MBM7691667.1"/>
    </source>
</evidence>
<dbReference type="InterPro" id="IPR050367">
    <property type="entry name" value="APC_superfamily"/>
</dbReference>
<evidence type="ECO:0000256" key="6">
    <source>
        <dbReference type="SAM" id="Phobius"/>
    </source>
</evidence>
<keyword evidence="5 6" id="KW-0472">Membrane</keyword>
<keyword evidence="8" id="KW-1185">Reference proteome</keyword>
<evidence type="ECO:0000256" key="1">
    <source>
        <dbReference type="ARBA" id="ARBA00004651"/>
    </source>
</evidence>
<reference evidence="7 8" key="1">
    <citation type="submission" date="2021-01" db="EMBL/GenBank/DDBJ databases">
        <title>Genomic Encyclopedia of Type Strains, Phase IV (KMG-IV): sequencing the most valuable type-strain genomes for metagenomic binning, comparative biology and taxonomic classification.</title>
        <authorList>
            <person name="Goeker M."/>
        </authorList>
    </citation>
    <scope>NUCLEOTIDE SEQUENCE [LARGE SCALE GENOMIC DNA]</scope>
    <source>
        <strain evidence="7 8">DSM 105482</strain>
    </source>
</reference>
<feature type="transmembrane region" description="Helical" evidence="6">
    <location>
        <begin position="287"/>
        <end position="313"/>
    </location>
</feature>
<evidence type="ECO:0000256" key="2">
    <source>
        <dbReference type="ARBA" id="ARBA00022475"/>
    </source>
</evidence>
<feature type="transmembrane region" description="Helical" evidence="6">
    <location>
        <begin position="359"/>
        <end position="383"/>
    </location>
</feature>
<proteinExistence type="predicted"/>
<evidence type="ECO:0000256" key="5">
    <source>
        <dbReference type="ARBA" id="ARBA00023136"/>
    </source>
</evidence>
<evidence type="ECO:0000256" key="4">
    <source>
        <dbReference type="ARBA" id="ARBA00022989"/>
    </source>
</evidence>
<feature type="transmembrane region" description="Helical" evidence="6">
    <location>
        <begin position="334"/>
        <end position="353"/>
    </location>
</feature>
<dbReference type="Proteomes" id="UP000823486">
    <property type="component" value="Unassembled WGS sequence"/>
</dbReference>
<feature type="transmembrane region" description="Helical" evidence="6">
    <location>
        <begin position="153"/>
        <end position="175"/>
    </location>
</feature>
<dbReference type="InterPro" id="IPR002293">
    <property type="entry name" value="AA/rel_permease1"/>
</dbReference>
<feature type="transmembrane region" description="Helical" evidence="6">
    <location>
        <begin position="195"/>
        <end position="218"/>
    </location>
</feature>
<feature type="transmembrane region" description="Helical" evidence="6">
    <location>
        <begin position="238"/>
        <end position="260"/>
    </location>
</feature>
<dbReference type="RefSeq" id="WP_204539595.1">
    <property type="nucleotide sequence ID" value="NZ_JAFBFI010000003.1"/>
</dbReference>
<keyword evidence="2" id="KW-1003">Cell membrane</keyword>
<comment type="subcellular location">
    <subcellularLocation>
        <location evidence="1">Cell membrane</location>
        <topology evidence="1">Multi-pass membrane protein</topology>
    </subcellularLocation>
</comment>
<feature type="transmembrane region" description="Helical" evidence="6">
    <location>
        <begin position="423"/>
        <end position="441"/>
    </location>
</feature>
<feature type="transmembrane region" description="Helical" evidence="6">
    <location>
        <begin position="21"/>
        <end position="44"/>
    </location>
</feature>
<dbReference type="Pfam" id="PF13520">
    <property type="entry name" value="AA_permease_2"/>
    <property type="match status" value="1"/>
</dbReference>
<name>A0ABS2QEU8_9BACI</name>
<feature type="transmembrane region" description="Helical" evidence="6">
    <location>
        <begin position="50"/>
        <end position="74"/>
    </location>
</feature>
<dbReference type="PIRSF" id="PIRSF006060">
    <property type="entry name" value="AA_transporter"/>
    <property type="match status" value="1"/>
</dbReference>
<dbReference type="EMBL" id="JAFBFI010000003">
    <property type="protein sequence ID" value="MBM7691667.1"/>
    <property type="molecule type" value="Genomic_DNA"/>
</dbReference>
<keyword evidence="4 6" id="KW-1133">Transmembrane helix</keyword>
<accession>A0ABS2QEU8</accession>
<feature type="transmembrane region" description="Helical" evidence="6">
    <location>
        <begin position="128"/>
        <end position="146"/>
    </location>
</feature>
<feature type="transmembrane region" description="Helical" evidence="6">
    <location>
        <begin position="94"/>
        <end position="116"/>
    </location>
</feature>
<keyword evidence="3 6" id="KW-0812">Transmembrane</keyword>